<sequence length="107" mass="11391">MRFVSAHALSTDRAGARHPPAFRAGPRSSGSETSALPVLTGIEGDRLGENGVNMNVSISLFMRNPLSSSGVMTFESLHQTLSVEIEDGSNKSHSHDKLSQENVPACL</sequence>
<feature type="compositionally biased region" description="Basic and acidic residues" evidence="1">
    <location>
        <begin position="88"/>
        <end position="99"/>
    </location>
</feature>
<accession>A0A3S5CMX5</accession>
<evidence type="ECO:0000313" key="2">
    <source>
        <dbReference type="EMBL" id="VEL22004.1"/>
    </source>
</evidence>
<reference evidence="2" key="1">
    <citation type="submission" date="2018-11" db="EMBL/GenBank/DDBJ databases">
        <authorList>
            <consortium name="Pathogen Informatics"/>
        </authorList>
    </citation>
    <scope>NUCLEOTIDE SEQUENCE</scope>
</reference>
<keyword evidence="3" id="KW-1185">Reference proteome</keyword>
<organism evidence="2 3">
    <name type="scientific">Protopolystoma xenopodis</name>
    <dbReference type="NCBI Taxonomy" id="117903"/>
    <lineage>
        <taxon>Eukaryota</taxon>
        <taxon>Metazoa</taxon>
        <taxon>Spiralia</taxon>
        <taxon>Lophotrochozoa</taxon>
        <taxon>Platyhelminthes</taxon>
        <taxon>Monogenea</taxon>
        <taxon>Polyopisthocotylea</taxon>
        <taxon>Polystomatidea</taxon>
        <taxon>Polystomatidae</taxon>
        <taxon>Protopolystoma</taxon>
    </lineage>
</organism>
<protein>
    <submittedName>
        <fullName evidence="2">Uncharacterized protein</fullName>
    </submittedName>
</protein>
<evidence type="ECO:0000256" key="1">
    <source>
        <dbReference type="SAM" id="MobiDB-lite"/>
    </source>
</evidence>
<feature type="region of interest" description="Disordered" evidence="1">
    <location>
        <begin position="85"/>
        <end position="107"/>
    </location>
</feature>
<dbReference type="Proteomes" id="UP000784294">
    <property type="component" value="Unassembled WGS sequence"/>
</dbReference>
<evidence type="ECO:0000313" key="3">
    <source>
        <dbReference type="Proteomes" id="UP000784294"/>
    </source>
</evidence>
<dbReference type="EMBL" id="CAAALY010054211">
    <property type="protein sequence ID" value="VEL22004.1"/>
    <property type="molecule type" value="Genomic_DNA"/>
</dbReference>
<proteinExistence type="predicted"/>
<gene>
    <name evidence="2" type="ORF">PXEA_LOCUS15444</name>
</gene>
<feature type="region of interest" description="Disordered" evidence="1">
    <location>
        <begin position="1"/>
        <end position="35"/>
    </location>
</feature>
<name>A0A3S5CMX5_9PLAT</name>
<comment type="caution">
    <text evidence="2">The sequence shown here is derived from an EMBL/GenBank/DDBJ whole genome shotgun (WGS) entry which is preliminary data.</text>
</comment>
<dbReference type="AlphaFoldDB" id="A0A3S5CMX5"/>